<evidence type="ECO:0000256" key="1">
    <source>
        <dbReference type="SAM" id="Phobius"/>
    </source>
</evidence>
<evidence type="ECO:0000313" key="2">
    <source>
        <dbReference type="EMBL" id="WEB41695.1"/>
    </source>
</evidence>
<keyword evidence="1" id="KW-0472">Membrane</keyword>
<sequence>MKGIVGGILLAIVGVILWLTTERMETPVISLHKAGLVLAIVGGAEALFALMGLGKKESK</sequence>
<accession>A0ABY8A9M5</accession>
<dbReference type="Proteomes" id="UP001218629">
    <property type="component" value="Chromosome"/>
</dbReference>
<reference evidence="2 3" key="1">
    <citation type="submission" date="2022-03" db="EMBL/GenBank/DDBJ databases">
        <title>Streptomyces yunnanensis P86,complete genome.</title>
        <authorList>
            <person name="Chen S."/>
            <person name="Zhang Q."/>
        </authorList>
    </citation>
    <scope>NUCLEOTIDE SEQUENCE [LARGE SCALE GENOMIC DNA]</scope>
    <source>
        <strain evidence="2 3">P86</strain>
    </source>
</reference>
<proteinExistence type="predicted"/>
<organism evidence="2 3">
    <name type="scientific">Streptomyces yunnanensis</name>
    <dbReference type="NCBI Taxonomy" id="156453"/>
    <lineage>
        <taxon>Bacteria</taxon>
        <taxon>Bacillati</taxon>
        <taxon>Actinomycetota</taxon>
        <taxon>Actinomycetes</taxon>
        <taxon>Kitasatosporales</taxon>
        <taxon>Streptomycetaceae</taxon>
        <taxon>Streptomyces</taxon>
    </lineage>
</organism>
<dbReference type="EMBL" id="CP095749">
    <property type="protein sequence ID" value="WEB41695.1"/>
    <property type="molecule type" value="Genomic_DNA"/>
</dbReference>
<keyword evidence="1" id="KW-0812">Transmembrane</keyword>
<keyword evidence="1" id="KW-1133">Transmembrane helix</keyword>
<keyword evidence="3" id="KW-1185">Reference proteome</keyword>
<evidence type="ECO:0000313" key="3">
    <source>
        <dbReference type="Proteomes" id="UP001218629"/>
    </source>
</evidence>
<gene>
    <name evidence="2" type="ORF">MOV08_22090</name>
</gene>
<dbReference type="RefSeq" id="WP_039634929.1">
    <property type="nucleotide sequence ID" value="NZ_CP095749.1"/>
</dbReference>
<protein>
    <submittedName>
        <fullName evidence="2">DUF5708 family protein</fullName>
    </submittedName>
</protein>
<feature type="transmembrane region" description="Helical" evidence="1">
    <location>
        <begin position="34"/>
        <end position="53"/>
    </location>
</feature>
<dbReference type="Pfam" id="PF18969">
    <property type="entry name" value="DUF5708"/>
    <property type="match status" value="1"/>
</dbReference>
<dbReference type="InterPro" id="IPR043762">
    <property type="entry name" value="DUF5708"/>
</dbReference>
<name>A0ABY8A9M5_9ACTN</name>